<organism evidence="2 3">
    <name type="scientific">Natronorubrum halalkaliphilum</name>
    <dbReference type="NCBI Taxonomy" id="2691917"/>
    <lineage>
        <taxon>Archaea</taxon>
        <taxon>Methanobacteriati</taxon>
        <taxon>Methanobacteriota</taxon>
        <taxon>Stenosarchaea group</taxon>
        <taxon>Halobacteria</taxon>
        <taxon>Halobacteriales</taxon>
        <taxon>Natrialbaceae</taxon>
        <taxon>Natronorubrum</taxon>
    </lineage>
</organism>
<proteinExistence type="predicted"/>
<keyword evidence="3" id="KW-1185">Reference proteome</keyword>
<evidence type="ECO:0000313" key="3">
    <source>
        <dbReference type="Proteomes" id="UP000434101"/>
    </source>
</evidence>
<sequence>MPKRFSRRSLLTVAGGIALAGCLDTLPTDDTDSGDDESEGATDESDAQDGGADDSVGLGAYDFEVDVPEERHEEALETLLEGIEMLNGSEEGDELYIDGEIISYTDDGNTAQMVVEYPDSYSDPDDDEDLNETAYAAGEFIGERIVVSVLLGRYAYNADSRPETFEVLYIEDGADEPFETSTSTAEEAAEFYEEDADSADT</sequence>
<protein>
    <submittedName>
        <fullName evidence="2">Uncharacterized protein</fullName>
    </submittedName>
</protein>
<name>A0A6B0VHC6_9EURY</name>
<feature type="compositionally biased region" description="Acidic residues" evidence="1">
    <location>
        <begin position="27"/>
        <end position="47"/>
    </location>
</feature>
<dbReference type="PROSITE" id="PS51257">
    <property type="entry name" value="PROKAR_LIPOPROTEIN"/>
    <property type="match status" value="1"/>
</dbReference>
<gene>
    <name evidence="2" type="ORF">GS429_02455</name>
</gene>
<evidence type="ECO:0000256" key="1">
    <source>
        <dbReference type="SAM" id="MobiDB-lite"/>
    </source>
</evidence>
<feature type="region of interest" description="Disordered" evidence="1">
    <location>
        <begin position="173"/>
        <end position="201"/>
    </location>
</feature>
<dbReference type="AlphaFoldDB" id="A0A6B0VHC6"/>
<feature type="region of interest" description="Disordered" evidence="1">
    <location>
        <begin position="22"/>
        <end position="58"/>
    </location>
</feature>
<reference evidence="2 3" key="1">
    <citation type="submission" date="2020-01" db="EMBL/GenBank/DDBJ databases">
        <title>Natronorubrum sp. JWXQ-INN 674 isolated from Inner Mongolia Autonomous Region of China.</title>
        <authorList>
            <person name="Xue Q."/>
        </authorList>
    </citation>
    <scope>NUCLEOTIDE SEQUENCE [LARGE SCALE GENOMIC DNA]</scope>
    <source>
        <strain evidence="2 3">JWXQ-INN-674</strain>
    </source>
</reference>
<dbReference type="OrthoDB" id="378992at2157"/>
<dbReference type="EMBL" id="WUYX01000011">
    <property type="protein sequence ID" value="MXV60948.1"/>
    <property type="molecule type" value="Genomic_DNA"/>
</dbReference>
<feature type="compositionally biased region" description="Acidic residues" evidence="1">
    <location>
        <begin position="187"/>
        <end position="201"/>
    </location>
</feature>
<dbReference type="Proteomes" id="UP000434101">
    <property type="component" value="Unassembled WGS sequence"/>
</dbReference>
<comment type="caution">
    <text evidence="2">The sequence shown here is derived from an EMBL/GenBank/DDBJ whole genome shotgun (WGS) entry which is preliminary data.</text>
</comment>
<accession>A0A6B0VHC6</accession>
<evidence type="ECO:0000313" key="2">
    <source>
        <dbReference type="EMBL" id="MXV60948.1"/>
    </source>
</evidence>
<dbReference type="RefSeq" id="WP_160062397.1">
    <property type="nucleotide sequence ID" value="NZ_WUYX01000011.1"/>
</dbReference>